<reference evidence="1" key="2">
    <citation type="journal article" date="2015" name="Fish Shellfish Immunol.">
        <title>Early steps in the European eel (Anguilla anguilla)-Vibrio vulnificus interaction in the gills: Role of the RtxA13 toxin.</title>
        <authorList>
            <person name="Callol A."/>
            <person name="Pajuelo D."/>
            <person name="Ebbesson L."/>
            <person name="Teles M."/>
            <person name="MacKenzie S."/>
            <person name="Amaro C."/>
        </authorList>
    </citation>
    <scope>NUCLEOTIDE SEQUENCE</scope>
</reference>
<dbReference type="EMBL" id="GBXM01010312">
    <property type="protein sequence ID" value="JAH98265.1"/>
    <property type="molecule type" value="Transcribed_RNA"/>
</dbReference>
<sequence>MEIPQLDWVYQKPKPSLHLRYTTPSTNKQRKASGTGYLLYVKSKPTLLLTVLTITSLWVRSCLSLVRLVSTAVSQILRLTLFLCTCCTIFAVNQSEQPI</sequence>
<accession>A0A0E9X8W5</accession>
<organism evidence="1">
    <name type="scientific">Anguilla anguilla</name>
    <name type="common">European freshwater eel</name>
    <name type="synonym">Muraena anguilla</name>
    <dbReference type="NCBI Taxonomy" id="7936"/>
    <lineage>
        <taxon>Eukaryota</taxon>
        <taxon>Metazoa</taxon>
        <taxon>Chordata</taxon>
        <taxon>Craniata</taxon>
        <taxon>Vertebrata</taxon>
        <taxon>Euteleostomi</taxon>
        <taxon>Actinopterygii</taxon>
        <taxon>Neopterygii</taxon>
        <taxon>Teleostei</taxon>
        <taxon>Anguilliformes</taxon>
        <taxon>Anguillidae</taxon>
        <taxon>Anguilla</taxon>
    </lineage>
</organism>
<reference evidence="1" key="1">
    <citation type="submission" date="2014-11" db="EMBL/GenBank/DDBJ databases">
        <authorList>
            <person name="Amaro Gonzalez C."/>
        </authorList>
    </citation>
    <scope>NUCLEOTIDE SEQUENCE</scope>
</reference>
<name>A0A0E9X8W5_ANGAN</name>
<protein>
    <submittedName>
        <fullName evidence="1">Uncharacterized protein</fullName>
    </submittedName>
</protein>
<dbReference type="AlphaFoldDB" id="A0A0E9X8W5"/>
<evidence type="ECO:0000313" key="1">
    <source>
        <dbReference type="EMBL" id="JAH98265.1"/>
    </source>
</evidence>
<proteinExistence type="predicted"/>